<feature type="region of interest" description="Disordered" evidence="1">
    <location>
        <begin position="179"/>
        <end position="289"/>
    </location>
</feature>
<evidence type="ECO:0000313" key="4">
    <source>
        <dbReference type="Proteomes" id="UP000241587"/>
    </source>
</evidence>
<evidence type="ECO:0000256" key="1">
    <source>
        <dbReference type="SAM" id="MobiDB-lite"/>
    </source>
</evidence>
<organism evidence="3 4">
    <name type="scientific">Fusarium culmorum</name>
    <dbReference type="NCBI Taxonomy" id="5516"/>
    <lineage>
        <taxon>Eukaryota</taxon>
        <taxon>Fungi</taxon>
        <taxon>Dikarya</taxon>
        <taxon>Ascomycota</taxon>
        <taxon>Pezizomycotina</taxon>
        <taxon>Sordariomycetes</taxon>
        <taxon>Hypocreomycetidae</taxon>
        <taxon>Hypocreales</taxon>
        <taxon>Nectriaceae</taxon>
        <taxon>Fusarium</taxon>
    </lineage>
</organism>
<dbReference type="OrthoDB" id="5106711at2759"/>
<feature type="domain" description="Apple" evidence="2">
    <location>
        <begin position="593"/>
        <end position="663"/>
    </location>
</feature>
<dbReference type="OMA" id="SIDICYN"/>
<dbReference type="Pfam" id="PF14295">
    <property type="entry name" value="PAN_4"/>
    <property type="match status" value="3"/>
</dbReference>
<dbReference type="PROSITE" id="PS50948">
    <property type="entry name" value="PAN"/>
    <property type="match status" value="3"/>
</dbReference>
<name>A0A2T4GET1_FUSCU</name>
<protein>
    <recommendedName>
        <fullName evidence="2">Apple domain-containing protein</fullName>
    </recommendedName>
</protein>
<sequence length="700" mass="74642">MSRHFNRNIDPSNRYDTTIQRYIFDFPTTTGDVAVSTDLYPNLPSYTITYGAGTLLTEVSMSSATDSLSTTGTESIISQATDTTTLTARETVSSSVISIDTSATSSETAISSSTEAQLTLSTTPGTAPTGRETQSSHTAISDTTTTASGDLTTTTLTPSFTYTTEVISSYTTITSSEMDTSATTTLGDSATSTTETSSTDTTVTTTRVDTSGTTTLGEPTSTVTDTITSTTETGSTDATTASETSATSSETTTATSTDATTTATTAFSSTTEATSTTSETSSGAVPVCTPGFPISPAPQGLECDKKSQTSGHENIISWDTDALTKSIDICYNACRKTPNCGDIVFWKDVACELWKGKPGQTDGAPTTHGWYDMKCFCGEEPTEPEPTCTNNLKSPAPANKICGKNGYVGRTFTGQGAADSLKACAKLCKSNNSCTSFVFEANIVCFLFSGTLEATDGQPLSWVSYDWDCFCDLDKPDPEPEPQCVNGAKEPAPKDTVCGVRVSSKGPMEKVDDWDSDTTTLEDCRDECWALGTCESFTFESSEGCIQYKSHVSTTGVDEAQDGKVWYDVSCFCPPEEEPEPVCVDDSPKDKICGVQGRPGNQCLYQLFSARIASFEECKEKCKTNHCDSFSFREDGGLCETYQGRVGGTEDFKSPWKWYDAACFNDENTSTEPQPICKNNIVSPIPEEMICGEKGRGGGV</sequence>
<gene>
    <name evidence="3" type="ORF">FCULG_00012921</name>
</gene>
<dbReference type="AlphaFoldDB" id="A0A2T4GET1"/>
<feature type="region of interest" description="Disordered" evidence="1">
    <location>
        <begin position="108"/>
        <end position="156"/>
    </location>
</feature>
<feature type="compositionally biased region" description="Polar residues" evidence="1">
    <location>
        <begin position="117"/>
        <end position="142"/>
    </location>
</feature>
<feature type="compositionally biased region" description="Low complexity" evidence="1">
    <location>
        <begin position="143"/>
        <end position="156"/>
    </location>
</feature>
<proteinExistence type="predicted"/>
<feature type="domain" description="Apple" evidence="2">
    <location>
        <begin position="402"/>
        <end position="469"/>
    </location>
</feature>
<dbReference type="InterPro" id="IPR003609">
    <property type="entry name" value="Pan_app"/>
</dbReference>
<evidence type="ECO:0000313" key="3">
    <source>
        <dbReference type="EMBL" id="PTD02077.1"/>
    </source>
</evidence>
<feature type="compositionally biased region" description="Low complexity" evidence="1">
    <location>
        <begin position="179"/>
        <end position="282"/>
    </location>
</feature>
<dbReference type="Proteomes" id="UP000241587">
    <property type="component" value="Unassembled WGS sequence"/>
</dbReference>
<dbReference type="Gene3D" id="3.50.4.10">
    <property type="entry name" value="Hepatocyte Growth Factor"/>
    <property type="match status" value="1"/>
</dbReference>
<accession>A0A2T4GET1</accession>
<evidence type="ECO:0000259" key="2">
    <source>
        <dbReference type="PROSITE" id="PS50948"/>
    </source>
</evidence>
<keyword evidence="4" id="KW-1185">Reference proteome</keyword>
<comment type="caution">
    <text evidence="3">The sequence shown here is derived from an EMBL/GenBank/DDBJ whole genome shotgun (WGS) entry which is preliminary data.</text>
</comment>
<feature type="domain" description="Apple" evidence="2">
    <location>
        <begin position="498"/>
        <end position="571"/>
    </location>
</feature>
<dbReference type="EMBL" id="PVEM01000024">
    <property type="protein sequence ID" value="PTD02077.1"/>
    <property type="molecule type" value="Genomic_DNA"/>
</dbReference>
<dbReference type="Pfam" id="PF00024">
    <property type="entry name" value="PAN_1"/>
    <property type="match status" value="1"/>
</dbReference>
<reference evidence="3 4" key="1">
    <citation type="submission" date="2018-02" db="EMBL/GenBank/DDBJ databases">
        <title>Fusarium culmorum secondary metabolites in fungal-bacterial-plant interactions.</title>
        <authorList>
            <person name="Schmidt R."/>
        </authorList>
    </citation>
    <scope>NUCLEOTIDE SEQUENCE [LARGE SCALE GENOMIC DNA]</scope>
    <source>
        <strain evidence="3 4">PV</strain>
    </source>
</reference>